<organism evidence="2 3">
    <name type="scientific">Saccharicrinis fermentans DSM 9555 = JCM 21142</name>
    <dbReference type="NCBI Taxonomy" id="869213"/>
    <lineage>
        <taxon>Bacteria</taxon>
        <taxon>Pseudomonadati</taxon>
        <taxon>Bacteroidota</taxon>
        <taxon>Bacteroidia</taxon>
        <taxon>Marinilabiliales</taxon>
        <taxon>Marinilabiliaceae</taxon>
        <taxon>Saccharicrinis</taxon>
    </lineage>
</organism>
<keyword evidence="1" id="KW-0812">Transmembrane</keyword>
<proteinExistence type="predicted"/>
<protein>
    <submittedName>
        <fullName evidence="2">Uncharacterized protein</fullName>
    </submittedName>
</protein>
<evidence type="ECO:0000313" key="2">
    <source>
        <dbReference type="EMBL" id="GAF02158.1"/>
    </source>
</evidence>
<reference evidence="2 3" key="1">
    <citation type="journal article" date="2014" name="Genome Announc.">
        <title>Draft Genome Sequence of Cytophaga fermentans JCM 21142T, a Facultative Anaerobe Isolated from Marine Mud.</title>
        <authorList>
            <person name="Starns D."/>
            <person name="Oshima K."/>
            <person name="Suda W."/>
            <person name="Iino T."/>
            <person name="Yuki M."/>
            <person name="Inoue J."/>
            <person name="Kitamura K."/>
            <person name="Iida T."/>
            <person name="Darby A."/>
            <person name="Hattori M."/>
            <person name="Ohkuma M."/>
        </authorList>
    </citation>
    <scope>NUCLEOTIDE SEQUENCE [LARGE SCALE GENOMIC DNA]</scope>
    <source>
        <strain evidence="2 3">JCM 21142</strain>
    </source>
</reference>
<feature type="transmembrane region" description="Helical" evidence="1">
    <location>
        <begin position="9"/>
        <end position="30"/>
    </location>
</feature>
<dbReference type="STRING" id="869213.GCA_000517085_00811"/>
<dbReference type="EMBL" id="BAMD01000006">
    <property type="protein sequence ID" value="GAF02158.1"/>
    <property type="molecule type" value="Genomic_DNA"/>
</dbReference>
<evidence type="ECO:0000256" key="1">
    <source>
        <dbReference type="SAM" id="Phobius"/>
    </source>
</evidence>
<keyword evidence="3" id="KW-1185">Reference proteome</keyword>
<keyword evidence="1" id="KW-1133">Transmembrane helix</keyword>
<dbReference type="Proteomes" id="UP000019402">
    <property type="component" value="Unassembled WGS sequence"/>
</dbReference>
<sequence length="53" mass="6413">MFCKNNEQCAINQCVVVYFLVFELAFYLYILTHEYNVITHKLNIDFLKVKFCK</sequence>
<name>W7Y3K9_9BACT</name>
<accession>W7Y3K9</accession>
<evidence type="ECO:0000313" key="3">
    <source>
        <dbReference type="Proteomes" id="UP000019402"/>
    </source>
</evidence>
<comment type="caution">
    <text evidence="2">The sequence shown here is derived from an EMBL/GenBank/DDBJ whole genome shotgun (WGS) entry which is preliminary data.</text>
</comment>
<dbReference type="AlphaFoldDB" id="W7Y3K9"/>
<gene>
    <name evidence="2" type="ORF">JCM21142_3785</name>
</gene>
<keyword evidence="1" id="KW-0472">Membrane</keyword>